<proteinExistence type="predicted"/>
<feature type="chain" id="PRO_5014188473" evidence="1">
    <location>
        <begin position="18"/>
        <end position="147"/>
    </location>
</feature>
<organism evidence="2 3">
    <name type="scientific">Cordyceps militaris</name>
    <name type="common">Caterpillar fungus</name>
    <name type="synonym">Clavaria militaris</name>
    <dbReference type="NCBI Taxonomy" id="73501"/>
    <lineage>
        <taxon>Eukaryota</taxon>
        <taxon>Fungi</taxon>
        <taxon>Dikarya</taxon>
        <taxon>Ascomycota</taxon>
        <taxon>Pezizomycotina</taxon>
        <taxon>Sordariomycetes</taxon>
        <taxon>Hypocreomycetidae</taxon>
        <taxon>Hypocreales</taxon>
        <taxon>Cordycipitaceae</taxon>
        <taxon>Cordyceps</taxon>
    </lineage>
</organism>
<name>A0A2H4SQS1_CORMI</name>
<gene>
    <name evidence="2" type="ORF">A9K55_001920</name>
</gene>
<dbReference type="AlphaFoldDB" id="A0A2H4SQS1"/>
<dbReference type="VEuPathDB" id="FungiDB:A9K55_001920"/>
<feature type="signal peptide" evidence="1">
    <location>
        <begin position="1"/>
        <end position="17"/>
    </location>
</feature>
<reference evidence="2 3" key="1">
    <citation type="journal article" date="2017" name="BMC Genomics">
        <title>Chromosome level assembly and secondary metabolite potential of the parasitic fungus Cordyceps militaris.</title>
        <authorList>
            <person name="Kramer G.J."/>
            <person name="Nodwell J.R."/>
        </authorList>
    </citation>
    <scope>NUCLEOTIDE SEQUENCE [LARGE SCALE GENOMIC DNA]</scope>
    <source>
        <strain evidence="2 3">ATCC 34164</strain>
    </source>
</reference>
<dbReference type="VEuPathDB" id="FungiDB:CCM_00182"/>
<dbReference type="Proteomes" id="UP000323067">
    <property type="component" value="Chromosome iii"/>
</dbReference>
<keyword evidence="1" id="KW-0732">Signal</keyword>
<evidence type="ECO:0000313" key="3">
    <source>
        <dbReference type="Proteomes" id="UP000323067"/>
    </source>
</evidence>
<accession>A0A2H4SQS1</accession>
<evidence type="ECO:0000256" key="1">
    <source>
        <dbReference type="SAM" id="SignalP"/>
    </source>
</evidence>
<sequence>MAHFVTALLALATAVSASPMGTTPNTSSILARSGPCFQGDCPDNTQHSFDMVYTDESGYTSDYIRINDCQQCLAHKTGGGGGGCWDLKTCGRDQTICIDPSNFRAHRIWHDNGDKFCYGLDHWDLGACDGTNIRNRQVFTPINESRC</sequence>
<protein>
    <submittedName>
        <fullName evidence="2">Uncharacterized protein</fullName>
    </submittedName>
</protein>
<dbReference type="EMBL" id="CP023326">
    <property type="protein sequence ID" value="ATY65460.1"/>
    <property type="molecule type" value="Genomic_DNA"/>
</dbReference>
<evidence type="ECO:0000313" key="2">
    <source>
        <dbReference type="EMBL" id="ATY65460.1"/>
    </source>
</evidence>